<accession>A0A4Y3QTZ3</accession>
<keyword evidence="2" id="KW-1185">Reference proteome</keyword>
<dbReference type="AlphaFoldDB" id="A0A4Y3QTZ3"/>
<dbReference type="Proteomes" id="UP000319210">
    <property type="component" value="Unassembled WGS sequence"/>
</dbReference>
<name>A0A4Y3QTZ3_STRCI</name>
<gene>
    <name evidence="1" type="ORF">SCA03_04190</name>
</gene>
<dbReference type="EMBL" id="BJMM01000002">
    <property type="protein sequence ID" value="GEB47868.1"/>
    <property type="molecule type" value="Genomic_DNA"/>
</dbReference>
<organism evidence="1 2">
    <name type="scientific">Streptomyces cacaoi</name>
    <dbReference type="NCBI Taxonomy" id="1898"/>
    <lineage>
        <taxon>Bacteria</taxon>
        <taxon>Bacillati</taxon>
        <taxon>Actinomycetota</taxon>
        <taxon>Actinomycetes</taxon>
        <taxon>Kitasatosporales</taxon>
        <taxon>Streptomycetaceae</taxon>
        <taxon>Streptomyces</taxon>
    </lineage>
</organism>
<reference evidence="1 2" key="1">
    <citation type="submission" date="2019-06" db="EMBL/GenBank/DDBJ databases">
        <title>Whole genome shotgun sequence of Streptomyces cacaoi subsp. cacaoi NBRC 12748.</title>
        <authorList>
            <person name="Hosoyama A."/>
            <person name="Uohara A."/>
            <person name="Ohji S."/>
            <person name="Ichikawa N."/>
        </authorList>
    </citation>
    <scope>NUCLEOTIDE SEQUENCE [LARGE SCALE GENOMIC DNA]</scope>
    <source>
        <strain evidence="1 2">NBRC 12748</strain>
    </source>
</reference>
<sequence>MAPVMVDSPRTATAVTVDAHLRIFMEPLMDGMEGAPGTQHVDLHTRCVHAKYHHLNYTRKPWS</sequence>
<proteinExistence type="predicted"/>
<comment type="caution">
    <text evidence="1">The sequence shown here is derived from an EMBL/GenBank/DDBJ whole genome shotgun (WGS) entry which is preliminary data.</text>
</comment>
<evidence type="ECO:0000313" key="1">
    <source>
        <dbReference type="EMBL" id="GEB47868.1"/>
    </source>
</evidence>
<protein>
    <submittedName>
        <fullName evidence="1">Uncharacterized protein</fullName>
    </submittedName>
</protein>
<evidence type="ECO:0000313" key="2">
    <source>
        <dbReference type="Proteomes" id="UP000319210"/>
    </source>
</evidence>